<sequence>MHDVTLAGFNLDSIDRLKSSQGAKLLICAHGQDADLSFLRQTNLFAGVCRRLPGDKGVCALAKRTTEPPPP</sequence>
<evidence type="ECO:0000313" key="1">
    <source>
        <dbReference type="EMBL" id="CAB3368317.1"/>
    </source>
</evidence>
<comment type="caution">
    <text evidence="1">The sequence shown here is derived from an EMBL/GenBank/DDBJ whole genome shotgun (WGS) entry which is preliminary data.</text>
</comment>
<dbReference type="Proteomes" id="UP000494165">
    <property type="component" value="Unassembled WGS sequence"/>
</dbReference>
<protein>
    <submittedName>
        <fullName evidence="1">Uncharacterized protein</fullName>
    </submittedName>
</protein>
<dbReference type="AlphaFoldDB" id="A0A8S1CIK5"/>
<organism evidence="1 2">
    <name type="scientific">Cloeon dipterum</name>
    <dbReference type="NCBI Taxonomy" id="197152"/>
    <lineage>
        <taxon>Eukaryota</taxon>
        <taxon>Metazoa</taxon>
        <taxon>Ecdysozoa</taxon>
        <taxon>Arthropoda</taxon>
        <taxon>Hexapoda</taxon>
        <taxon>Insecta</taxon>
        <taxon>Pterygota</taxon>
        <taxon>Palaeoptera</taxon>
        <taxon>Ephemeroptera</taxon>
        <taxon>Pisciforma</taxon>
        <taxon>Baetidae</taxon>
        <taxon>Cloeon</taxon>
    </lineage>
</organism>
<gene>
    <name evidence="1" type="ORF">CLODIP_2_CD06772</name>
</gene>
<reference evidence="1 2" key="1">
    <citation type="submission" date="2020-04" db="EMBL/GenBank/DDBJ databases">
        <authorList>
            <person name="Alioto T."/>
            <person name="Alioto T."/>
            <person name="Gomez Garrido J."/>
        </authorList>
    </citation>
    <scope>NUCLEOTIDE SEQUENCE [LARGE SCALE GENOMIC DNA]</scope>
</reference>
<dbReference type="EMBL" id="CADEPI010000037">
    <property type="protein sequence ID" value="CAB3368317.1"/>
    <property type="molecule type" value="Genomic_DNA"/>
</dbReference>
<evidence type="ECO:0000313" key="2">
    <source>
        <dbReference type="Proteomes" id="UP000494165"/>
    </source>
</evidence>
<keyword evidence="2" id="KW-1185">Reference proteome</keyword>
<proteinExistence type="predicted"/>
<name>A0A8S1CIK5_9INSE</name>
<accession>A0A8S1CIK5</accession>